<keyword evidence="7" id="KW-0221">Differentiation</keyword>
<evidence type="ECO:0000256" key="8">
    <source>
        <dbReference type="ARBA" id="ARBA00023157"/>
    </source>
</evidence>
<dbReference type="GO" id="GO:0017147">
    <property type="term" value="F:Wnt-protein binding"/>
    <property type="evidence" value="ECO:0007669"/>
    <property type="project" value="TreeGrafter"/>
</dbReference>
<comment type="similarity">
    <text evidence="2">Belongs to the secreted frizzled-related protein (sFRP) family.</text>
</comment>
<evidence type="ECO:0000256" key="7">
    <source>
        <dbReference type="ARBA" id="ARBA00022782"/>
    </source>
</evidence>
<evidence type="ECO:0000256" key="5">
    <source>
        <dbReference type="ARBA" id="ARBA00022687"/>
    </source>
</evidence>
<evidence type="ECO:0000256" key="9">
    <source>
        <dbReference type="PROSITE-ProRule" id="PRU00090"/>
    </source>
</evidence>
<comment type="subcellular location">
    <subcellularLocation>
        <location evidence="1">Secreted</location>
    </subcellularLocation>
</comment>
<reference evidence="13" key="1">
    <citation type="submission" date="2018-07" db="EMBL/GenBank/DDBJ databases">
        <title>Comparative genomics of catfishes provides insights into carnivory and benthic adaptation.</title>
        <authorList>
            <person name="Zhang Y."/>
            <person name="Wang D."/>
            <person name="Peng Z."/>
            <person name="Zheng S."/>
            <person name="Shao F."/>
            <person name="Tao W."/>
        </authorList>
    </citation>
    <scope>NUCLEOTIDE SEQUENCE</scope>
    <source>
        <strain evidence="13">Chongqing</strain>
    </source>
</reference>
<evidence type="ECO:0000259" key="12">
    <source>
        <dbReference type="PROSITE" id="PS50189"/>
    </source>
</evidence>
<feature type="disulfide bond" evidence="9">
    <location>
        <begin position="59"/>
        <end position="105"/>
    </location>
</feature>
<comment type="caution">
    <text evidence="13">The sequence shown here is derived from an EMBL/GenBank/DDBJ whole genome shotgun (WGS) entry which is preliminary data.</text>
</comment>
<comment type="caution">
    <text evidence="9">Lacks conserved residue(s) required for the propagation of feature annotation.</text>
</comment>
<evidence type="ECO:0000256" key="3">
    <source>
        <dbReference type="ARBA" id="ARBA00022473"/>
    </source>
</evidence>
<sequence length="309" mass="34371">MDTRLVLFLATLLGFCTCKSQDILLDEVTADVVSDFVTSVEFGSARSVCRPVPSAMTLCRGLGYGHMRLPTLLGHESAREAQQQSGAWLPLVHKRCHRDITRFLCSLFAPACLPELDHPVRPCRRLCENVRNACAPVMNAFGFSWPHAFNCSHFPGLNSTLCVPGSDATSRDVIDVLQGNVLCDACSPESDAEHEIEENFCRSQFAFRLQIGSSSLEGLDLRVEPQGQSRVLRWEGGEQEQQVAMQQSALWLRDAGNCSCQALDGRSFGPLLALGDLKDGRIVLSRLVKWPHRERELKKFIRKLSKKPC</sequence>
<dbReference type="SUPFAM" id="SSF63501">
    <property type="entry name" value="Frizzled cysteine-rich domain"/>
    <property type="match status" value="1"/>
</dbReference>
<keyword evidence="5" id="KW-0879">Wnt signaling pathway</keyword>
<organism evidence="13 14">
    <name type="scientific">Silurus asotus</name>
    <name type="common">Amur catfish</name>
    <name type="synonym">Parasilurus asotus</name>
    <dbReference type="NCBI Taxonomy" id="30991"/>
    <lineage>
        <taxon>Eukaryota</taxon>
        <taxon>Metazoa</taxon>
        <taxon>Chordata</taxon>
        <taxon>Craniata</taxon>
        <taxon>Vertebrata</taxon>
        <taxon>Euteleostomi</taxon>
        <taxon>Actinopterygii</taxon>
        <taxon>Neopterygii</taxon>
        <taxon>Teleostei</taxon>
        <taxon>Ostariophysi</taxon>
        <taxon>Siluriformes</taxon>
        <taxon>Siluridae</taxon>
        <taxon>Silurus</taxon>
    </lineage>
</organism>
<dbReference type="InterPro" id="IPR020067">
    <property type="entry name" value="Frizzled_dom"/>
</dbReference>
<feature type="disulfide bond" evidence="9">
    <location>
        <begin position="96"/>
        <end position="134"/>
    </location>
</feature>
<name>A0AAD5AYP0_SILAS</name>
<gene>
    <name evidence="13" type="ORF">C0J50_14945</name>
</gene>
<evidence type="ECO:0000256" key="6">
    <source>
        <dbReference type="ARBA" id="ARBA00022729"/>
    </source>
</evidence>
<accession>A0AAD5AYP0</accession>
<feature type="chain" id="PRO_5042261305" evidence="10">
    <location>
        <begin position="21"/>
        <end position="309"/>
    </location>
</feature>
<dbReference type="EMBL" id="MU551552">
    <property type="protein sequence ID" value="KAI5625399.1"/>
    <property type="molecule type" value="Genomic_DNA"/>
</dbReference>
<dbReference type="PROSITE" id="PS50189">
    <property type="entry name" value="NTR"/>
    <property type="match status" value="1"/>
</dbReference>
<feature type="disulfide bond" evidence="9">
    <location>
        <begin position="127"/>
        <end position="151"/>
    </location>
</feature>
<dbReference type="AlphaFoldDB" id="A0AAD5AYP0"/>
<dbReference type="Gene3D" id="1.10.2000.10">
    <property type="entry name" value="Frizzled cysteine-rich domain"/>
    <property type="match status" value="1"/>
</dbReference>
<dbReference type="GO" id="GO:0060070">
    <property type="term" value="P:canonical Wnt signaling pathway"/>
    <property type="evidence" value="ECO:0007669"/>
    <property type="project" value="TreeGrafter"/>
</dbReference>
<keyword evidence="4" id="KW-0964">Secreted</keyword>
<evidence type="ECO:0000256" key="4">
    <source>
        <dbReference type="ARBA" id="ARBA00022525"/>
    </source>
</evidence>
<evidence type="ECO:0000313" key="13">
    <source>
        <dbReference type="EMBL" id="KAI5625399.1"/>
    </source>
</evidence>
<keyword evidence="6 10" id="KW-0732">Signal</keyword>
<dbReference type="PANTHER" id="PTHR11309:SF149">
    <property type="entry name" value="SECRETED FRIZZLED-RELATED PROTEIN 2-LIKE"/>
    <property type="match status" value="1"/>
</dbReference>
<feature type="domain" description="FZ" evidence="11">
    <location>
        <begin position="44"/>
        <end position="165"/>
    </location>
</feature>
<dbReference type="InterPro" id="IPR001134">
    <property type="entry name" value="Netrin_domain"/>
</dbReference>
<keyword evidence="3" id="KW-0217">Developmental protein</keyword>
<dbReference type="PROSITE" id="PS50038">
    <property type="entry name" value="FZ"/>
    <property type="match status" value="1"/>
</dbReference>
<dbReference type="SMART" id="SM00063">
    <property type="entry name" value="FRI"/>
    <property type="match status" value="1"/>
</dbReference>
<dbReference type="InterPro" id="IPR015526">
    <property type="entry name" value="Frizzled/SFRP"/>
</dbReference>
<feature type="signal peptide" evidence="10">
    <location>
        <begin position="1"/>
        <end position="20"/>
    </location>
</feature>
<evidence type="ECO:0000259" key="11">
    <source>
        <dbReference type="PROSITE" id="PS50038"/>
    </source>
</evidence>
<keyword evidence="8 9" id="KW-1015">Disulfide bond</keyword>
<dbReference type="Pfam" id="PF01392">
    <property type="entry name" value="Fz"/>
    <property type="match status" value="1"/>
</dbReference>
<dbReference type="GO" id="GO:0035567">
    <property type="term" value="P:non-canonical Wnt signaling pathway"/>
    <property type="evidence" value="ECO:0007669"/>
    <property type="project" value="TreeGrafter"/>
</dbReference>
<evidence type="ECO:0000256" key="10">
    <source>
        <dbReference type="SAM" id="SignalP"/>
    </source>
</evidence>
<protein>
    <submittedName>
        <fullName evidence="13">Secreted frizzled-related protein 2-like</fullName>
    </submittedName>
</protein>
<dbReference type="PANTHER" id="PTHR11309">
    <property type="entry name" value="FRIZZLED"/>
    <property type="match status" value="1"/>
</dbReference>
<dbReference type="GO" id="GO:0005615">
    <property type="term" value="C:extracellular space"/>
    <property type="evidence" value="ECO:0007669"/>
    <property type="project" value="TreeGrafter"/>
</dbReference>
<evidence type="ECO:0000256" key="2">
    <source>
        <dbReference type="ARBA" id="ARBA00010054"/>
    </source>
</evidence>
<proteinExistence type="inferred from homology"/>
<dbReference type="GO" id="GO:0030154">
    <property type="term" value="P:cell differentiation"/>
    <property type="evidence" value="ECO:0007669"/>
    <property type="project" value="UniProtKB-KW"/>
</dbReference>
<evidence type="ECO:0000256" key="1">
    <source>
        <dbReference type="ARBA" id="ARBA00004613"/>
    </source>
</evidence>
<keyword evidence="14" id="KW-1185">Reference proteome</keyword>
<feature type="domain" description="NTR" evidence="12">
    <location>
        <begin position="183"/>
        <end position="309"/>
    </location>
</feature>
<dbReference type="FunFam" id="1.10.2000.10:FF:000001">
    <property type="entry name" value="secreted frizzled-related protein 2"/>
    <property type="match status" value="1"/>
</dbReference>
<dbReference type="InterPro" id="IPR036790">
    <property type="entry name" value="Frizzled_dom_sf"/>
</dbReference>
<dbReference type="Proteomes" id="UP001205998">
    <property type="component" value="Unassembled WGS sequence"/>
</dbReference>
<evidence type="ECO:0000313" key="14">
    <source>
        <dbReference type="Proteomes" id="UP001205998"/>
    </source>
</evidence>